<evidence type="ECO:0000313" key="6">
    <source>
        <dbReference type="Proteomes" id="UP000256519"/>
    </source>
</evidence>
<dbReference type="Gene3D" id="3.30.300.30">
    <property type="match status" value="1"/>
</dbReference>
<comment type="similarity">
    <text evidence="1">Belongs to the ATP-dependent AMP-binding enzyme family.</text>
</comment>
<dbReference type="InterPro" id="IPR050237">
    <property type="entry name" value="ATP-dep_AMP-bd_enzyme"/>
</dbReference>
<evidence type="ECO:0000313" key="5">
    <source>
        <dbReference type="EMBL" id="RDZ06513.1"/>
    </source>
</evidence>
<gene>
    <name evidence="5" type="ORF">C3744_28585</name>
</gene>
<dbReference type="InterPro" id="IPR025110">
    <property type="entry name" value="AMP-bd_C"/>
</dbReference>
<name>A0A3D8WU53_PRIMG</name>
<evidence type="ECO:0000259" key="4">
    <source>
        <dbReference type="Pfam" id="PF13193"/>
    </source>
</evidence>
<keyword evidence="2" id="KW-0436">Ligase</keyword>
<feature type="domain" description="AMP-dependent synthetase/ligase" evidence="3">
    <location>
        <begin position="9"/>
        <end position="365"/>
    </location>
</feature>
<protein>
    <submittedName>
        <fullName evidence="5">AMP-binding protein</fullName>
    </submittedName>
</protein>
<dbReference type="Proteomes" id="UP000256519">
    <property type="component" value="Unassembled WGS sequence"/>
</dbReference>
<dbReference type="PROSITE" id="PS00455">
    <property type="entry name" value="AMP_BINDING"/>
    <property type="match status" value="1"/>
</dbReference>
<dbReference type="RefSeq" id="WP_116078739.1">
    <property type="nucleotide sequence ID" value="NZ_CP187630.1"/>
</dbReference>
<dbReference type="FunFam" id="3.30.300.30:FF:000008">
    <property type="entry name" value="2,3-dihydroxybenzoate-AMP ligase"/>
    <property type="match status" value="1"/>
</dbReference>
<dbReference type="EMBL" id="PQWM01000062">
    <property type="protein sequence ID" value="RDZ06513.1"/>
    <property type="molecule type" value="Genomic_DNA"/>
</dbReference>
<dbReference type="AlphaFoldDB" id="A0A3D8WU53"/>
<dbReference type="InterPro" id="IPR042099">
    <property type="entry name" value="ANL_N_sf"/>
</dbReference>
<dbReference type="InterPro" id="IPR000873">
    <property type="entry name" value="AMP-dep_synth/lig_dom"/>
</dbReference>
<sequence length="507" mass="56506">MNTLQHLVAERAEISPQHEALVEHNERYTFNEFHEKVNQLSHYLLEKGVQKGERIGILAHTSVAYPVVTMGILQVGAVVVPLSKSITPYELDSIITSGQLKAIVHHQEFTPVVSKAKQTHTLGFMLLIEEAKEFTSQFLSYETSTPASLPEVLPEDLALMMFTSGTTGKSKGCMITHGSVRALLNSRSQEDRTNINKNMRYLFVHPFFHVSSMTISFMCIKSGITMVCSKETDPATVIGIIEKESVKMLFALPPTLKYIVEELEKGVHYDFPLKLALSGGTKVSESLIKQYGRHGIILAQGYGSTEAGAISSWNPQMGWDKVNSVGKLAPHVEVKIVDPDTRQEIPPGEKGEVLVRSPYLFKGYWQNEEATNAVLQDGWLAMGDAGRLDEDGFLYIEGRYKDVIVYGGDNIYPDQVEEVVLAKDGVLEATVVGMPDDVYGEVPYAFVVKQEASTLTEEDVVNFCKERLASYKVPTVVFVSSLPKNSVGKVFKKEVKNKYEHMYKKRL</sequence>
<evidence type="ECO:0000259" key="3">
    <source>
        <dbReference type="Pfam" id="PF00501"/>
    </source>
</evidence>
<dbReference type="PANTHER" id="PTHR43767">
    <property type="entry name" value="LONG-CHAIN-FATTY-ACID--COA LIGASE"/>
    <property type="match status" value="1"/>
</dbReference>
<dbReference type="GO" id="GO:0016878">
    <property type="term" value="F:acid-thiol ligase activity"/>
    <property type="evidence" value="ECO:0007669"/>
    <property type="project" value="UniProtKB-ARBA"/>
</dbReference>
<dbReference type="SUPFAM" id="SSF56801">
    <property type="entry name" value="Acetyl-CoA synthetase-like"/>
    <property type="match status" value="1"/>
</dbReference>
<organism evidence="5 6">
    <name type="scientific">Priestia megaterium</name>
    <name type="common">Bacillus megaterium</name>
    <dbReference type="NCBI Taxonomy" id="1404"/>
    <lineage>
        <taxon>Bacteria</taxon>
        <taxon>Bacillati</taxon>
        <taxon>Bacillota</taxon>
        <taxon>Bacilli</taxon>
        <taxon>Bacillales</taxon>
        <taxon>Bacillaceae</taxon>
        <taxon>Priestia</taxon>
    </lineage>
</organism>
<feature type="domain" description="AMP-binding enzyme C-terminal" evidence="4">
    <location>
        <begin position="415"/>
        <end position="489"/>
    </location>
</feature>
<proteinExistence type="inferred from homology"/>
<dbReference type="Pfam" id="PF00501">
    <property type="entry name" value="AMP-binding"/>
    <property type="match status" value="1"/>
</dbReference>
<evidence type="ECO:0000256" key="2">
    <source>
        <dbReference type="ARBA" id="ARBA00022598"/>
    </source>
</evidence>
<dbReference type="InterPro" id="IPR045851">
    <property type="entry name" value="AMP-bd_C_sf"/>
</dbReference>
<dbReference type="Gene3D" id="3.40.50.12780">
    <property type="entry name" value="N-terminal domain of ligase-like"/>
    <property type="match status" value="1"/>
</dbReference>
<dbReference type="Pfam" id="PF13193">
    <property type="entry name" value="AMP-binding_C"/>
    <property type="match status" value="1"/>
</dbReference>
<comment type="caution">
    <text evidence="5">The sequence shown here is derived from an EMBL/GenBank/DDBJ whole genome shotgun (WGS) entry which is preliminary data.</text>
</comment>
<dbReference type="PANTHER" id="PTHR43767:SF1">
    <property type="entry name" value="NONRIBOSOMAL PEPTIDE SYNTHASE PES1 (EUROFUNG)-RELATED"/>
    <property type="match status" value="1"/>
</dbReference>
<evidence type="ECO:0000256" key="1">
    <source>
        <dbReference type="ARBA" id="ARBA00006432"/>
    </source>
</evidence>
<dbReference type="InterPro" id="IPR020845">
    <property type="entry name" value="AMP-binding_CS"/>
</dbReference>
<accession>A0A3D8WU53</accession>
<reference evidence="5 6" key="1">
    <citation type="journal article" date="2018" name="Appl. Environ. Microbiol.">
        <title>Antimicrobial susceptibility testing and tentative epidemiological cut-off values of five Bacillus species relevant for use as animal feed additives or for plant protection.</title>
        <authorList>
            <person name="Agerso Y."/>
            <person name="Stuer-Lauridsen B."/>
            <person name="Bjerre K."/>
            <person name="Jensen M.G."/>
            <person name="Johansen E."/>
            <person name="Bennedsen M."/>
            <person name="Brockmann E."/>
            <person name="Nielsen B."/>
        </authorList>
    </citation>
    <scope>NUCLEOTIDE SEQUENCE [LARGE SCALE GENOMIC DNA]</scope>
    <source>
        <strain evidence="5 6">CHCC20162</strain>
    </source>
</reference>